<evidence type="ECO:0000313" key="1">
    <source>
        <dbReference type="EMBL" id="MSS62691.1"/>
    </source>
</evidence>
<reference evidence="1 2" key="1">
    <citation type="submission" date="2019-08" db="EMBL/GenBank/DDBJ databases">
        <title>In-depth cultivation of the pig gut microbiome towards novel bacterial diversity and tailored functional studies.</title>
        <authorList>
            <person name="Wylensek D."/>
            <person name="Hitch T.C.A."/>
            <person name="Clavel T."/>
        </authorList>
    </citation>
    <scope>NUCLEOTIDE SEQUENCE [LARGE SCALE GENOMIC DNA]</scope>
    <source>
        <strain evidence="1 2">WCA-693-APC-MOT-I</strain>
    </source>
</reference>
<dbReference type="AlphaFoldDB" id="A0A6L5XW88"/>
<gene>
    <name evidence="1" type="ORF">FYJ58_02130</name>
</gene>
<evidence type="ECO:0000313" key="2">
    <source>
        <dbReference type="Proteomes" id="UP000482209"/>
    </source>
</evidence>
<name>A0A6L5XW88_9FIRM</name>
<sequence length="211" mass="25554">MLKVIKKEKGSYIIQKEEKLTGYSKNLALEQQIAYQCAPVLLDIKPANLLIIDNTDWEDVKKIFWKTDIEMEKLEMRKKKIMVFLYRREELQEYLFSSQIRYFLKQNGYLSKSLEGMIAYLKRKYMLYQTKNIEFPHEVGVFLGYPLDDVKGFMENKGKNYLLSGYWKVYNKEFHQDKLFHYYNEGRILLWKLLKDGITLRQILENKKEWK</sequence>
<dbReference type="EMBL" id="VUMT01000002">
    <property type="protein sequence ID" value="MSS62691.1"/>
    <property type="molecule type" value="Genomic_DNA"/>
</dbReference>
<protein>
    <submittedName>
        <fullName evidence="1">DUF3793 family protein</fullName>
    </submittedName>
</protein>
<dbReference type="Proteomes" id="UP000482209">
    <property type="component" value="Unassembled WGS sequence"/>
</dbReference>
<comment type="caution">
    <text evidence="1">The sequence shown here is derived from an EMBL/GenBank/DDBJ whole genome shotgun (WGS) entry which is preliminary data.</text>
</comment>
<accession>A0A6L5XW88</accession>
<dbReference type="InterPro" id="IPR024523">
    <property type="entry name" value="DUF3793"/>
</dbReference>
<dbReference type="RefSeq" id="WP_154516576.1">
    <property type="nucleotide sequence ID" value="NZ_VUMT01000002.1"/>
</dbReference>
<proteinExistence type="predicted"/>
<dbReference type="Pfam" id="PF12672">
    <property type="entry name" value="DUF3793"/>
    <property type="match status" value="1"/>
</dbReference>
<keyword evidence="2" id="KW-1185">Reference proteome</keyword>
<organism evidence="1 2">
    <name type="scientific">Velocimicrobium porci</name>
    <dbReference type="NCBI Taxonomy" id="2606634"/>
    <lineage>
        <taxon>Bacteria</taxon>
        <taxon>Bacillati</taxon>
        <taxon>Bacillota</taxon>
        <taxon>Clostridia</taxon>
        <taxon>Lachnospirales</taxon>
        <taxon>Lachnospiraceae</taxon>
        <taxon>Velocimicrobium</taxon>
    </lineage>
</organism>